<protein>
    <recommendedName>
        <fullName evidence="1">NADAR domain-containing protein</fullName>
    </recommendedName>
</protein>
<gene>
    <name evidence="2" type="ORF">NAES01612_LOCUS5862</name>
</gene>
<dbReference type="SUPFAM" id="SSF143990">
    <property type="entry name" value="YbiA-like"/>
    <property type="match status" value="1"/>
</dbReference>
<dbReference type="AlphaFoldDB" id="A0A7S4NKS3"/>
<dbReference type="Gene3D" id="1.10.357.40">
    <property type="entry name" value="YbiA-like"/>
    <property type="match status" value="1"/>
</dbReference>
<name>A0A7S4NKS3_9EUKA</name>
<dbReference type="InterPro" id="IPR012816">
    <property type="entry name" value="NADAR"/>
</dbReference>
<feature type="domain" description="NADAR" evidence="1">
    <location>
        <begin position="23"/>
        <end position="167"/>
    </location>
</feature>
<dbReference type="EMBL" id="HBKR01008842">
    <property type="protein sequence ID" value="CAE2292654.1"/>
    <property type="molecule type" value="Transcribed_RNA"/>
</dbReference>
<dbReference type="CDD" id="cd15457">
    <property type="entry name" value="NADAR"/>
    <property type="match status" value="1"/>
</dbReference>
<dbReference type="Pfam" id="PF08719">
    <property type="entry name" value="NADAR"/>
    <property type="match status" value="1"/>
</dbReference>
<evidence type="ECO:0000259" key="1">
    <source>
        <dbReference type="Pfam" id="PF08719"/>
    </source>
</evidence>
<proteinExistence type="predicted"/>
<reference evidence="2" key="1">
    <citation type="submission" date="2021-01" db="EMBL/GenBank/DDBJ databases">
        <authorList>
            <person name="Corre E."/>
            <person name="Pelletier E."/>
            <person name="Niang G."/>
            <person name="Scheremetjew M."/>
            <person name="Finn R."/>
            <person name="Kale V."/>
            <person name="Holt S."/>
            <person name="Cochrane G."/>
            <person name="Meng A."/>
            <person name="Brown T."/>
            <person name="Cohen L."/>
        </authorList>
    </citation>
    <scope>NUCLEOTIDE SEQUENCE</scope>
    <source>
        <strain evidence="2">SoJaBio B1-5/56/2</strain>
    </source>
</reference>
<organism evidence="2">
    <name type="scientific">Paramoeba aestuarina</name>
    <dbReference type="NCBI Taxonomy" id="180227"/>
    <lineage>
        <taxon>Eukaryota</taxon>
        <taxon>Amoebozoa</taxon>
        <taxon>Discosea</taxon>
        <taxon>Flabellinia</taxon>
        <taxon>Dactylopodida</taxon>
        <taxon>Paramoebidae</taxon>
        <taxon>Paramoeba</taxon>
    </lineage>
</organism>
<sequence length="178" mass="20667">MAAPEDNIDNCDEVQEKFTFFHRGPFSQWHKSKFYEDGVEFSSAEQYMMYQKAKLFNDQVTANKIMKTHSPKEQKALGRQVRGFKNKVWNNNKEAIVTQGNYLKFSQNKELREHLFNTTGTTLVEASPNDTIWGIGLHEADPRAQSRDTWLGENLLGQCLNNTRARLMKEEEEKNSTK</sequence>
<dbReference type="NCBIfam" id="TIGR02464">
    <property type="entry name" value="ribofla_fusion"/>
    <property type="match status" value="1"/>
</dbReference>
<evidence type="ECO:0000313" key="2">
    <source>
        <dbReference type="EMBL" id="CAE2292654.1"/>
    </source>
</evidence>
<dbReference type="InterPro" id="IPR037238">
    <property type="entry name" value="YbiA-like_sf"/>
</dbReference>
<accession>A0A7S4NKS3</accession>